<comment type="subunit">
    <text evidence="3 11">Homopentamer.</text>
</comment>
<keyword evidence="4 11" id="KW-0813">Transport</keyword>
<evidence type="ECO:0000313" key="16">
    <source>
        <dbReference type="Proteomes" id="UP000626180"/>
    </source>
</evidence>
<dbReference type="GO" id="GO:0005886">
    <property type="term" value="C:plasma membrane"/>
    <property type="evidence" value="ECO:0007669"/>
    <property type="project" value="UniProtKB-SubCell"/>
</dbReference>
<evidence type="ECO:0000256" key="1">
    <source>
        <dbReference type="ARBA" id="ARBA00004651"/>
    </source>
</evidence>
<dbReference type="InterPro" id="IPR036019">
    <property type="entry name" value="MscL_channel"/>
</dbReference>
<feature type="transmembrane region" description="Helical" evidence="11">
    <location>
        <begin position="78"/>
        <end position="99"/>
    </location>
</feature>
<dbReference type="NCBIfam" id="TIGR00220">
    <property type="entry name" value="mscL"/>
    <property type="match status" value="1"/>
</dbReference>
<reference evidence="12 16" key="2">
    <citation type="submission" date="2020-10" db="EMBL/GenBank/DDBJ databases">
        <title>Genome sequences of Pseudomonas isolates.</title>
        <authorList>
            <person name="Wessels L."/>
            <person name="Reich F."/>
            <person name="Hammerl J."/>
        </authorList>
    </citation>
    <scope>NUCLEOTIDE SEQUENCE [LARGE SCALE GENOMIC DNA]</scope>
    <source>
        <strain evidence="12 16">20-MO00624-0</strain>
    </source>
</reference>
<dbReference type="Proteomes" id="UP000250443">
    <property type="component" value="Unassembled WGS sequence"/>
</dbReference>
<keyword evidence="10 11" id="KW-0407">Ion channel</keyword>
<keyword evidence="11" id="KW-0997">Cell inner membrane</keyword>
<keyword evidence="7 11" id="KW-1133">Transmembrane helix</keyword>
<dbReference type="GO" id="GO:0008381">
    <property type="term" value="F:mechanosensitive monoatomic ion channel activity"/>
    <property type="evidence" value="ECO:0007669"/>
    <property type="project" value="UniProtKB-UniRule"/>
</dbReference>
<comment type="subcellular location">
    <subcellularLocation>
        <location evidence="11">Cell inner membrane</location>
        <topology evidence="11">Multi-pass membrane protein</topology>
    </subcellularLocation>
    <subcellularLocation>
        <location evidence="1">Cell membrane</location>
        <topology evidence="1">Multi-pass membrane protein</topology>
    </subcellularLocation>
</comment>
<keyword evidence="9 11" id="KW-0472">Membrane</keyword>
<keyword evidence="5 11" id="KW-1003">Cell membrane</keyword>
<dbReference type="AlphaFoldDB" id="A0A2X2C5W3"/>
<feature type="transmembrane region" description="Helical" evidence="11">
    <location>
        <begin position="16"/>
        <end position="38"/>
    </location>
</feature>
<evidence type="ECO:0000313" key="15">
    <source>
        <dbReference type="Proteomes" id="UP000250443"/>
    </source>
</evidence>
<evidence type="ECO:0000256" key="6">
    <source>
        <dbReference type="ARBA" id="ARBA00022692"/>
    </source>
</evidence>
<dbReference type="EMBL" id="JADTXM010000005">
    <property type="protein sequence ID" value="MBH3438891.1"/>
    <property type="molecule type" value="Genomic_DNA"/>
</dbReference>
<accession>A0A2X2C5W3</accession>
<dbReference type="Proteomes" id="UP000626180">
    <property type="component" value="Unassembled WGS sequence"/>
</dbReference>
<dbReference type="Proteomes" id="UP000638986">
    <property type="component" value="Unassembled WGS sequence"/>
</dbReference>
<comment type="similarity">
    <text evidence="2 11">Belongs to the MscL family.</text>
</comment>
<dbReference type="EMBL" id="UAUF01000008">
    <property type="protein sequence ID" value="SPZ02734.1"/>
    <property type="molecule type" value="Genomic_DNA"/>
</dbReference>
<reference evidence="13 17" key="3">
    <citation type="submission" date="2020-11" db="EMBL/GenBank/DDBJ databases">
        <title>Enhanced detection system for hospital associated transmission using whole genome sequencing surveillance.</title>
        <authorList>
            <person name="Harrison L.H."/>
            <person name="Van Tyne D."/>
            <person name="Marsh J.W."/>
            <person name="Griffith M.P."/>
            <person name="Snyder D.J."/>
            <person name="Cooper V.S."/>
            <person name="Mustapha M."/>
        </authorList>
    </citation>
    <scope>NUCLEOTIDE SEQUENCE [LARGE SCALE GENOMIC DNA]</scope>
    <source>
        <strain evidence="13 17">PSB00013</strain>
    </source>
</reference>
<protein>
    <recommendedName>
        <fullName evidence="11">Large-conductance mechanosensitive channel</fullName>
    </recommendedName>
</protein>
<gene>
    <name evidence="11 14" type="primary">mscL</name>
    <name evidence="13" type="ORF">I5Q09_09355</name>
    <name evidence="12" type="ORF">IRZ65_02440</name>
    <name evidence="14" type="ORF">NCTC11842_00771</name>
</gene>
<evidence type="ECO:0000256" key="7">
    <source>
        <dbReference type="ARBA" id="ARBA00022989"/>
    </source>
</evidence>
<keyword evidence="6 11" id="KW-0812">Transmembrane</keyword>
<dbReference type="NCBIfam" id="NF001843">
    <property type="entry name" value="PRK00567.1-4"/>
    <property type="match status" value="1"/>
</dbReference>
<reference evidence="14 15" key="1">
    <citation type="submission" date="2018-06" db="EMBL/GenBank/DDBJ databases">
        <authorList>
            <consortium name="Pathogen Informatics"/>
            <person name="Doyle S."/>
        </authorList>
    </citation>
    <scope>NUCLEOTIDE SEQUENCE [LARGE SCALE GENOMIC DNA]</scope>
    <source>
        <strain evidence="14 15">NCTC11842</strain>
    </source>
</reference>
<dbReference type="PANTHER" id="PTHR30266:SF2">
    <property type="entry name" value="LARGE-CONDUCTANCE MECHANOSENSITIVE CHANNEL"/>
    <property type="match status" value="1"/>
</dbReference>
<name>A0A2X2C5W3_PSELU</name>
<evidence type="ECO:0000256" key="3">
    <source>
        <dbReference type="ARBA" id="ARBA00011255"/>
    </source>
</evidence>
<comment type="function">
    <text evidence="11">Channel that opens in response to stretch forces in the membrane lipid bilayer. May participate in the regulation of osmotic pressure changes within the cell.</text>
</comment>
<dbReference type="InterPro" id="IPR019823">
    <property type="entry name" value="Mechanosensitive_channel_CS"/>
</dbReference>
<evidence type="ECO:0000313" key="17">
    <source>
        <dbReference type="Proteomes" id="UP000638986"/>
    </source>
</evidence>
<dbReference type="Gene3D" id="1.10.1200.120">
    <property type="entry name" value="Large-conductance mechanosensitive channel, MscL, domain 1"/>
    <property type="match status" value="1"/>
</dbReference>
<dbReference type="EMBL" id="JADMCD010000001">
    <property type="protein sequence ID" value="MBF8639540.1"/>
    <property type="molecule type" value="Genomic_DNA"/>
</dbReference>
<dbReference type="GeneID" id="300266207"/>
<evidence type="ECO:0000256" key="11">
    <source>
        <dbReference type="HAMAP-Rule" id="MF_00115"/>
    </source>
</evidence>
<dbReference type="Pfam" id="PF01741">
    <property type="entry name" value="MscL"/>
    <property type="match status" value="1"/>
</dbReference>
<dbReference type="SUPFAM" id="SSF81330">
    <property type="entry name" value="Gated mechanosensitive channel"/>
    <property type="match status" value="1"/>
</dbReference>
<dbReference type="FunFam" id="1.10.1200.120:FF:000001">
    <property type="entry name" value="Large-conductance mechanosensitive channel"/>
    <property type="match status" value="1"/>
</dbReference>
<evidence type="ECO:0000313" key="14">
    <source>
        <dbReference type="EMBL" id="SPZ02734.1"/>
    </source>
</evidence>
<evidence type="ECO:0000256" key="9">
    <source>
        <dbReference type="ARBA" id="ARBA00023136"/>
    </source>
</evidence>
<evidence type="ECO:0000313" key="13">
    <source>
        <dbReference type="EMBL" id="MBH3438891.1"/>
    </source>
</evidence>
<dbReference type="InterPro" id="IPR001185">
    <property type="entry name" value="MS_channel"/>
</dbReference>
<dbReference type="HAMAP" id="MF_00115">
    <property type="entry name" value="MscL"/>
    <property type="match status" value="1"/>
</dbReference>
<evidence type="ECO:0000256" key="5">
    <source>
        <dbReference type="ARBA" id="ARBA00022475"/>
    </source>
</evidence>
<dbReference type="PROSITE" id="PS01327">
    <property type="entry name" value="MSCL"/>
    <property type="match status" value="1"/>
</dbReference>
<dbReference type="RefSeq" id="WP_010797152.1">
    <property type="nucleotide sequence ID" value="NZ_CP053063.1"/>
</dbReference>
<evidence type="ECO:0000256" key="10">
    <source>
        <dbReference type="ARBA" id="ARBA00023303"/>
    </source>
</evidence>
<proteinExistence type="inferred from homology"/>
<evidence type="ECO:0000313" key="12">
    <source>
        <dbReference type="EMBL" id="MBF8639540.1"/>
    </source>
</evidence>
<evidence type="ECO:0000256" key="4">
    <source>
        <dbReference type="ARBA" id="ARBA00022448"/>
    </source>
</evidence>
<dbReference type="PRINTS" id="PR01264">
    <property type="entry name" value="MECHCHANNEL"/>
</dbReference>
<organism evidence="14 15">
    <name type="scientific">Pseudomonas luteola</name>
    <dbReference type="NCBI Taxonomy" id="47886"/>
    <lineage>
        <taxon>Bacteria</taxon>
        <taxon>Pseudomonadati</taxon>
        <taxon>Pseudomonadota</taxon>
        <taxon>Gammaproteobacteria</taxon>
        <taxon>Pseudomonadales</taxon>
        <taxon>Pseudomonadaceae</taxon>
        <taxon>Pseudomonas</taxon>
    </lineage>
</organism>
<evidence type="ECO:0000256" key="2">
    <source>
        <dbReference type="ARBA" id="ARBA00007254"/>
    </source>
</evidence>
<evidence type="ECO:0000256" key="8">
    <source>
        <dbReference type="ARBA" id="ARBA00023065"/>
    </source>
</evidence>
<keyword evidence="8 11" id="KW-0406">Ion transport</keyword>
<sequence length="148" mass="15965">MSFFSEFKSFAMRGNVVDLAVGIIIGGAFGKIVSSFVADVITPPLGILLGGVDFSHLAITLQAAQGDKPAVLLSYGKFLQSIFDFIIIAFAIFSAIKVLNRLRLHEEKKAAAGPTKDQVLLTEIRDLLKEQSQKPEATVTRNDPPTSS</sequence>
<keyword evidence="16" id="KW-1185">Reference proteome</keyword>
<dbReference type="InterPro" id="IPR037673">
    <property type="entry name" value="MSC/AndL"/>
</dbReference>
<dbReference type="PANTHER" id="PTHR30266">
    <property type="entry name" value="MECHANOSENSITIVE CHANNEL MSCL"/>
    <property type="match status" value="1"/>
</dbReference>